<dbReference type="Proteomes" id="UP000630149">
    <property type="component" value="Unassembled WGS sequence"/>
</dbReference>
<name>A0A917JRR5_9GAMM</name>
<keyword evidence="3" id="KW-1185">Reference proteome</keyword>
<dbReference type="EMBL" id="BMOB01000003">
    <property type="protein sequence ID" value="GGI82270.1"/>
    <property type="molecule type" value="Genomic_DNA"/>
</dbReference>
<keyword evidence="1" id="KW-0732">Signal</keyword>
<gene>
    <name evidence="2" type="ORF">GCM10007966_08510</name>
</gene>
<evidence type="ECO:0000313" key="2">
    <source>
        <dbReference type="EMBL" id="GGI82270.1"/>
    </source>
</evidence>
<organism evidence="2 3">
    <name type="scientific">Legionella impletisoli</name>
    <dbReference type="NCBI Taxonomy" id="343510"/>
    <lineage>
        <taxon>Bacteria</taxon>
        <taxon>Pseudomonadati</taxon>
        <taxon>Pseudomonadota</taxon>
        <taxon>Gammaproteobacteria</taxon>
        <taxon>Legionellales</taxon>
        <taxon>Legionellaceae</taxon>
        <taxon>Legionella</taxon>
    </lineage>
</organism>
<dbReference type="OrthoDB" id="5637371at2"/>
<dbReference type="RefSeq" id="WP_131776213.1">
    <property type="nucleotide sequence ID" value="NZ_BMOB01000003.1"/>
</dbReference>
<dbReference type="AlphaFoldDB" id="A0A917JRR5"/>
<reference evidence="2" key="1">
    <citation type="journal article" date="2014" name="Int. J. Syst. Evol. Microbiol.">
        <title>Complete genome sequence of Corynebacterium casei LMG S-19264T (=DSM 44701T), isolated from a smear-ripened cheese.</title>
        <authorList>
            <consortium name="US DOE Joint Genome Institute (JGI-PGF)"/>
            <person name="Walter F."/>
            <person name="Albersmeier A."/>
            <person name="Kalinowski J."/>
            <person name="Ruckert C."/>
        </authorList>
    </citation>
    <scope>NUCLEOTIDE SEQUENCE</scope>
    <source>
        <strain evidence="2">JCM 13919</strain>
    </source>
</reference>
<comment type="caution">
    <text evidence="2">The sequence shown here is derived from an EMBL/GenBank/DDBJ whole genome shotgun (WGS) entry which is preliminary data.</text>
</comment>
<reference evidence="2" key="2">
    <citation type="submission" date="2020-09" db="EMBL/GenBank/DDBJ databases">
        <authorList>
            <person name="Sun Q."/>
            <person name="Ohkuma M."/>
        </authorList>
    </citation>
    <scope>NUCLEOTIDE SEQUENCE</scope>
    <source>
        <strain evidence="2">JCM 13919</strain>
    </source>
</reference>
<proteinExistence type="predicted"/>
<accession>A0A917JRR5</accession>
<feature type="chain" id="PRO_5036769159" evidence="1">
    <location>
        <begin position="22"/>
        <end position="175"/>
    </location>
</feature>
<evidence type="ECO:0000313" key="3">
    <source>
        <dbReference type="Proteomes" id="UP000630149"/>
    </source>
</evidence>
<protein>
    <submittedName>
        <fullName evidence="2">Uncharacterized protein</fullName>
    </submittedName>
</protein>
<sequence length="175" mass="19899">MFIKSSVFLLMLILVAHRALAEPPFDVIQSCMGGKNDAFTLKIADLEDDGFISTPDAFCEAQYSRHFGTHFFGTVVCEDEFFLILNHKKVRLDTAINHSLNSKIKPGIPFSVRSFWKKIDFKDQAYLCIESPLSESGAGASINQYYIVEHGFEETKMPIVYYYFFNGDIKPVFPT</sequence>
<feature type="signal peptide" evidence="1">
    <location>
        <begin position="1"/>
        <end position="21"/>
    </location>
</feature>
<evidence type="ECO:0000256" key="1">
    <source>
        <dbReference type="SAM" id="SignalP"/>
    </source>
</evidence>